<sequence>MADSKQETDNAAPETFDPKEAIQPFDWDNLYSQFEGEMSQLEQAEQKLFDDLTKLNAYFNIWARTMHEYDAERAKKRLKTRVARVKVSEDELEDKRVHYIKVVEAFQSALQLLNT</sequence>
<name>A0A6A6USS0_9PEZI</name>
<dbReference type="AlphaFoldDB" id="A0A6A6USS0"/>
<reference evidence="1" key="1">
    <citation type="journal article" date="2020" name="Stud. Mycol.">
        <title>101 Dothideomycetes genomes: a test case for predicting lifestyles and emergence of pathogens.</title>
        <authorList>
            <person name="Haridas S."/>
            <person name="Albert R."/>
            <person name="Binder M."/>
            <person name="Bloem J."/>
            <person name="Labutti K."/>
            <person name="Salamov A."/>
            <person name="Andreopoulos B."/>
            <person name="Baker S."/>
            <person name="Barry K."/>
            <person name="Bills G."/>
            <person name="Bluhm B."/>
            <person name="Cannon C."/>
            <person name="Castanera R."/>
            <person name="Culley D."/>
            <person name="Daum C."/>
            <person name="Ezra D."/>
            <person name="Gonzalez J."/>
            <person name="Henrissat B."/>
            <person name="Kuo A."/>
            <person name="Liang C."/>
            <person name="Lipzen A."/>
            <person name="Lutzoni F."/>
            <person name="Magnuson J."/>
            <person name="Mondo S."/>
            <person name="Nolan M."/>
            <person name="Ohm R."/>
            <person name="Pangilinan J."/>
            <person name="Park H.-J."/>
            <person name="Ramirez L."/>
            <person name="Alfaro M."/>
            <person name="Sun H."/>
            <person name="Tritt A."/>
            <person name="Yoshinaga Y."/>
            <person name="Zwiers L.-H."/>
            <person name="Turgeon B."/>
            <person name="Goodwin S."/>
            <person name="Spatafora J."/>
            <person name="Crous P."/>
            <person name="Grigoriev I."/>
        </authorList>
    </citation>
    <scope>NUCLEOTIDE SEQUENCE</scope>
    <source>
        <strain evidence="1">CBS 115976</strain>
    </source>
</reference>
<dbReference type="EMBL" id="MU004230">
    <property type="protein sequence ID" value="KAF2674533.1"/>
    <property type="molecule type" value="Genomic_DNA"/>
</dbReference>
<dbReference type="Proteomes" id="UP000799302">
    <property type="component" value="Unassembled WGS sequence"/>
</dbReference>
<evidence type="ECO:0000313" key="2">
    <source>
        <dbReference type="Proteomes" id="UP000799302"/>
    </source>
</evidence>
<organism evidence="1 2">
    <name type="scientific">Microthyrium microscopicum</name>
    <dbReference type="NCBI Taxonomy" id="703497"/>
    <lineage>
        <taxon>Eukaryota</taxon>
        <taxon>Fungi</taxon>
        <taxon>Dikarya</taxon>
        <taxon>Ascomycota</taxon>
        <taxon>Pezizomycotina</taxon>
        <taxon>Dothideomycetes</taxon>
        <taxon>Dothideomycetes incertae sedis</taxon>
        <taxon>Microthyriales</taxon>
        <taxon>Microthyriaceae</taxon>
        <taxon>Microthyrium</taxon>
    </lineage>
</organism>
<keyword evidence="2" id="KW-1185">Reference proteome</keyword>
<proteinExistence type="predicted"/>
<accession>A0A6A6USS0</accession>
<dbReference type="OrthoDB" id="5335351at2759"/>
<evidence type="ECO:0000313" key="1">
    <source>
        <dbReference type="EMBL" id="KAF2674533.1"/>
    </source>
</evidence>
<protein>
    <submittedName>
        <fullName evidence="1">Uncharacterized protein</fullName>
    </submittedName>
</protein>
<gene>
    <name evidence="1" type="ORF">BT63DRAFT_419818</name>
</gene>